<evidence type="ECO:0000313" key="1">
    <source>
        <dbReference type="EMBL" id="KAG2391950.1"/>
    </source>
</evidence>
<dbReference type="AlphaFoldDB" id="A0AA88GZ96"/>
<protein>
    <recommendedName>
        <fullName evidence="3">Actin</fullName>
    </recommendedName>
</protein>
<organism evidence="1 2">
    <name type="scientific">Naegleria lovaniensis</name>
    <name type="common">Amoeba</name>
    <dbReference type="NCBI Taxonomy" id="51637"/>
    <lineage>
        <taxon>Eukaryota</taxon>
        <taxon>Discoba</taxon>
        <taxon>Heterolobosea</taxon>
        <taxon>Tetramitia</taxon>
        <taxon>Eutetramitia</taxon>
        <taxon>Vahlkampfiidae</taxon>
        <taxon>Naegleria</taxon>
    </lineage>
</organism>
<keyword evidence="2" id="KW-1185">Reference proteome</keyword>
<dbReference type="Gene3D" id="3.30.420.40">
    <property type="match status" value="2"/>
</dbReference>
<dbReference type="Pfam" id="PF00022">
    <property type="entry name" value="Actin"/>
    <property type="match status" value="1"/>
</dbReference>
<dbReference type="InterPro" id="IPR004000">
    <property type="entry name" value="Actin"/>
</dbReference>
<proteinExistence type="predicted"/>
<dbReference type="RefSeq" id="XP_044553844.1">
    <property type="nucleotide sequence ID" value="XM_044689311.1"/>
</dbReference>
<dbReference type="InterPro" id="IPR043129">
    <property type="entry name" value="ATPase_NBD"/>
</dbReference>
<dbReference type="EMBL" id="PYSW02000006">
    <property type="protein sequence ID" value="KAG2391950.1"/>
    <property type="molecule type" value="Genomic_DNA"/>
</dbReference>
<dbReference type="Gene3D" id="3.90.640.10">
    <property type="entry name" value="Actin, Chain A, domain 4"/>
    <property type="match status" value="1"/>
</dbReference>
<name>A0AA88GZ96_NAELO</name>
<dbReference type="GeneID" id="68105888"/>
<dbReference type="PANTHER" id="PTHR11937">
    <property type="entry name" value="ACTIN"/>
    <property type="match status" value="1"/>
</dbReference>
<gene>
    <name evidence="1" type="ORF">C9374_013435</name>
</gene>
<dbReference type="Proteomes" id="UP000816034">
    <property type="component" value="Unassembled WGS sequence"/>
</dbReference>
<accession>A0AA88GZ96</accession>
<dbReference type="SUPFAM" id="SSF53067">
    <property type="entry name" value="Actin-like ATPase domain"/>
    <property type="match status" value="1"/>
</dbReference>
<reference evidence="1 2" key="1">
    <citation type="journal article" date="2018" name="BMC Genomics">
        <title>The genome of Naegleria lovaniensis, the basis for a comparative approach to unravel pathogenicity factors of the human pathogenic amoeba N. fowleri.</title>
        <authorList>
            <person name="Liechti N."/>
            <person name="Schurch N."/>
            <person name="Bruggmann R."/>
            <person name="Wittwer M."/>
        </authorList>
    </citation>
    <scope>NUCLEOTIDE SEQUENCE [LARGE SCALE GENOMIC DNA]</scope>
    <source>
        <strain evidence="1 2">ATCC 30569</strain>
    </source>
</reference>
<sequence>MKHSICKVSKRKLSECFDAGQGILEEEEAEYELPDGSVLKIGNERFECCEMLFDPTPFPSAGSQENDTNISSLSELAYNCIMKNSDEYRKDLFKDVVLSGGSFMIDGSAERMENDMKHFALSGYRVNVVTNSQRVYSSWTGAAILSQRSVDKDKWVSKVQYEEHGSNLRK</sequence>
<evidence type="ECO:0008006" key="3">
    <source>
        <dbReference type="Google" id="ProtNLM"/>
    </source>
</evidence>
<comment type="caution">
    <text evidence="1">The sequence shown here is derived from an EMBL/GenBank/DDBJ whole genome shotgun (WGS) entry which is preliminary data.</text>
</comment>
<evidence type="ECO:0000313" key="2">
    <source>
        <dbReference type="Proteomes" id="UP000816034"/>
    </source>
</evidence>